<dbReference type="AlphaFoldDB" id="A0AAV6V6R1"/>
<keyword evidence="2" id="KW-0732">Signal</keyword>
<proteinExistence type="inferred from homology"/>
<evidence type="ECO:0000259" key="3">
    <source>
        <dbReference type="Pfam" id="PF01156"/>
    </source>
</evidence>
<protein>
    <recommendedName>
        <fullName evidence="3">Inosine/uridine-preferring nucleoside hydrolase domain-containing protein</fullName>
    </recommendedName>
</protein>
<accession>A0AAV6V6R1</accession>
<evidence type="ECO:0000256" key="1">
    <source>
        <dbReference type="ARBA" id="ARBA00009176"/>
    </source>
</evidence>
<feature type="chain" id="PRO_5043529419" description="Inosine/uridine-preferring nucleoside hydrolase domain-containing protein" evidence="2">
    <location>
        <begin position="23"/>
        <end position="316"/>
    </location>
</feature>
<dbReference type="SUPFAM" id="SSF53590">
    <property type="entry name" value="Nucleoside hydrolase"/>
    <property type="match status" value="1"/>
</dbReference>
<dbReference type="PANTHER" id="PTHR46190:SF1">
    <property type="entry name" value="SI:CH211-201H21.5"/>
    <property type="match status" value="1"/>
</dbReference>
<sequence length="316" mass="35067">MYSTMKLAFLVTFVAVLQGGLSSPLSTETLQPTKFLVVDTDGGIDDTLALLLLLQNYDKTPILSITCLFGNTDRRQACDNVLRILALADRQGVTILYFVGSYQTNSGQQFSRIPAALALSKLSRQYPGAITLLALGPLTNLALAHRIDPYFTHNLREIVILGGNYNGILTGIEFNFEEDPLAANIILTEAACPVTLVPLETTTKNGIPWDLYPELAKTDTRFGHFFGRVSEVQHIRERQRGDPTYIVYDFVAAAVVLHPDIVTAEEKRVLAVEYERQFTPGTTVVLDTMERKPVRIVTDVNGTAIVELFRRMLNSM</sequence>
<evidence type="ECO:0000256" key="2">
    <source>
        <dbReference type="SAM" id="SignalP"/>
    </source>
</evidence>
<comment type="caution">
    <text evidence="4">The sequence shown here is derived from an EMBL/GenBank/DDBJ whole genome shotgun (WGS) entry which is preliminary data.</text>
</comment>
<dbReference type="InterPro" id="IPR036452">
    <property type="entry name" value="Ribo_hydro-like"/>
</dbReference>
<feature type="domain" description="Inosine/uridine-preferring nucleoside hydrolase" evidence="3">
    <location>
        <begin position="37"/>
        <end position="305"/>
    </location>
</feature>
<organism evidence="4 5">
    <name type="scientific">Oedothorax gibbosus</name>
    <dbReference type="NCBI Taxonomy" id="931172"/>
    <lineage>
        <taxon>Eukaryota</taxon>
        <taxon>Metazoa</taxon>
        <taxon>Ecdysozoa</taxon>
        <taxon>Arthropoda</taxon>
        <taxon>Chelicerata</taxon>
        <taxon>Arachnida</taxon>
        <taxon>Araneae</taxon>
        <taxon>Araneomorphae</taxon>
        <taxon>Entelegynae</taxon>
        <taxon>Araneoidea</taxon>
        <taxon>Linyphiidae</taxon>
        <taxon>Erigoninae</taxon>
        <taxon>Oedothorax</taxon>
    </lineage>
</organism>
<feature type="signal peptide" evidence="2">
    <location>
        <begin position="1"/>
        <end position="22"/>
    </location>
</feature>
<dbReference type="EMBL" id="JAFNEN010000139">
    <property type="protein sequence ID" value="KAG8192404.1"/>
    <property type="molecule type" value="Genomic_DNA"/>
</dbReference>
<reference evidence="4 5" key="1">
    <citation type="journal article" date="2022" name="Nat. Ecol. Evol.">
        <title>A masculinizing supergene underlies an exaggerated male reproductive morph in a spider.</title>
        <authorList>
            <person name="Hendrickx F."/>
            <person name="De Corte Z."/>
            <person name="Sonet G."/>
            <person name="Van Belleghem S.M."/>
            <person name="Kostlbacher S."/>
            <person name="Vangestel C."/>
        </authorList>
    </citation>
    <scope>NUCLEOTIDE SEQUENCE [LARGE SCALE GENOMIC DNA]</scope>
    <source>
        <strain evidence="4">W744_W776</strain>
    </source>
</reference>
<dbReference type="Gene3D" id="3.90.245.10">
    <property type="entry name" value="Ribonucleoside hydrolase-like"/>
    <property type="match status" value="1"/>
</dbReference>
<dbReference type="InterPro" id="IPR001910">
    <property type="entry name" value="Inosine/uridine_hydrolase_dom"/>
</dbReference>
<dbReference type="GO" id="GO:0016799">
    <property type="term" value="F:hydrolase activity, hydrolyzing N-glycosyl compounds"/>
    <property type="evidence" value="ECO:0007669"/>
    <property type="project" value="InterPro"/>
</dbReference>
<evidence type="ECO:0000313" key="4">
    <source>
        <dbReference type="EMBL" id="KAG8192404.1"/>
    </source>
</evidence>
<evidence type="ECO:0000313" key="5">
    <source>
        <dbReference type="Proteomes" id="UP000827092"/>
    </source>
</evidence>
<dbReference type="PANTHER" id="PTHR46190">
    <property type="entry name" value="SI:CH211-201H21.5-RELATED"/>
    <property type="match status" value="1"/>
</dbReference>
<keyword evidence="5" id="KW-1185">Reference proteome</keyword>
<dbReference type="Pfam" id="PF01156">
    <property type="entry name" value="IU_nuc_hydro"/>
    <property type="match status" value="1"/>
</dbReference>
<name>A0AAV6V6R1_9ARAC</name>
<comment type="similarity">
    <text evidence="1">Belongs to the IUNH family.</text>
</comment>
<dbReference type="InterPro" id="IPR052775">
    <property type="entry name" value="IUN_hydrolase"/>
</dbReference>
<gene>
    <name evidence="4" type="ORF">JTE90_017939</name>
</gene>
<dbReference type="Proteomes" id="UP000827092">
    <property type="component" value="Unassembled WGS sequence"/>
</dbReference>